<keyword evidence="1" id="KW-0732">Signal</keyword>
<feature type="signal peptide" evidence="1">
    <location>
        <begin position="1"/>
        <end position="20"/>
    </location>
</feature>
<sequence length="72" mass="8023">MLLFNNTFLLVWVTYFTVNSKDVICRDGVDRPVDSCPEGEQCFFPAGLNATTGRFFGICVANNQTKPDASNR</sequence>
<accession>A0A811L5T0</accession>
<dbReference type="Proteomes" id="UP000783686">
    <property type="component" value="Unassembled WGS sequence"/>
</dbReference>
<reference evidence="2" key="1">
    <citation type="submission" date="2020-09" db="EMBL/GenBank/DDBJ databases">
        <authorList>
            <person name="Kikuchi T."/>
        </authorList>
    </citation>
    <scope>NUCLEOTIDE SEQUENCE</scope>
    <source>
        <strain evidence="2">SH1</strain>
    </source>
</reference>
<dbReference type="AlphaFoldDB" id="A0A811L5T0"/>
<gene>
    <name evidence="2" type="ORF">BOKJ2_LOCUS9943</name>
</gene>
<name>A0A811L5T0_9BILA</name>
<keyword evidence="3" id="KW-1185">Reference proteome</keyword>
<dbReference type="EMBL" id="CAJFDH010000005">
    <property type="protein sequence ID" value="CAD5223037.1"/>
    <property type="molecule type" value="Genomic_DNA"/>
</dbReference>
<evidence type="ECO:0000313" key="2">
    <source>
        <dbReference type="EMBL" id="CAD5223037.1"/>
    </source>
</evidence>
<dbReference type="OrthoDB" id="10372118at2759"/>
<protein>
    <recommendedName>
        <fullName evidence="4">P-type domain-containing protein</fullName>
    </recommendedName>
</protein>
<dbReference type="Proteomes" id="UP000614601">
    <property type="component" value="Unassembled WGS sequence"/>
</dbReference>
<comment type="caution">
    <text evidence="2">The sequence shown here is derived from an EMBL/GenBank/DDBJ whole genome shotgun (WGS) entry which is preliminary data.</text>
</comment>
<feature type="chain" id="PRO_5036221283" description="P-type domain-containing protein" evidence="1">
    <location>
        <begin position="21"/>
        <end position="72"/>
    </location>
</feature>
<evidence type="ECO:0000313" key="3">
    <source>
        <dbReference type="Proteomes" id="UP000614601"/>
    </source>
</evidence>
<evidence type="ECO:0008006" key="4">
    <source>
        <dbReference type="Google" id="ProtNLM"/>
    </source>
</evidence>
<proteinExistence type="predicted"/>
<organism evidence="2 3">
    <name type="scientific">Bursaphelenchus okinawaensis</name>
    <dbReference type="NCBI Taxonomy" id="465554"/>
    <lineage>
        <taxon>Eukaryota</taxon>
        <taxon>Metazoa</taxon>
        <taxon>Ecdysozoa</taxon>
        <taxon>Nematoda</taxon>
        <taxon>Chromadorea</taxon>
        <taxon>Rhabditida</taxon>
        <taxon>Tylenchina</taxon>
        <taxon>Tylenchomorpha</taxon>
        <taxon>Aphelenchoidea</taxon>
        <taxon>Aphelenchoididae</taxon>
        <taxon>Bursaphelenchus</taxon>
    </lineage>
</organism>
<evidence type="ECO:0000256" key="1">
    <source>
        <dbReference type="SAM" id="SignalP"/>
    </source>
</evidence>
<dbReference type="EMBL" id="CAJFCW020000005">
    <property type="protein sequence ID" value="CAG9117183.1"/>
    <property type="molecule type" value="Genomic_DNA"/>
</dbReference>